<dbReference type="Gene3D" id="3.40.190.290">
    <property type="match status" value="1"/>
</dbReference>
<evidence type="ECO:0000256" key="3">
    <source>
        <dbReference type="ARBA" id="ARBA00023125"/>
    </source>
</evidence>
<reference evidence="7" key="1">
    <citation type="journal article" date="2019" name="Int. J. Syst. Evol. Microbiol.">
        <title>The Global Catalogue of Microorganisms (GCM) 10K type strain sequencing project: providing services to taxonomists for standard genome sequencing and annotation.</title>
        <authorList>
            <consortium name="The Broad Institute Genomics Platform"/>
            <consortium name="The Broad Institute Genome Sequencing Center for Infectious Disease"/>
            <person name="Wu L."/>
            <person name="Ma J."/>
        </authorList>
    </citation>
    <scope>NUCLEOTIDE SEQUENCE [LARGE SCALE GENOMIC DNA]</scope>
    <source>
        <strain evidence="7">JCM 18401</strain>
    </source>
</reference>
<evidence type="ECO:0000313" key="7">
    <source>
        <dbReference type="Proteomes" id="UP001499988"/>
    </source>
</evidence>
<gene>
    <name evidence="6" type="primary">punR</name>
    <name evidence="6" type="ORF">GCM10023333_34210</name>
</gene>
<dbReference type="SUPFAM" id="SSF46785">
    <property type="entry name" value="Winged helix' DNA-binding domain"/>
    <property type="match status" value="1"/>
</dbReference>
<dbReference type="InterPro" id="IPR005119">
    <property type="entry name" value="LysR_subst-bd"/>
</dbReference>
<dbReference type="Proteomes" id="UP001499988">
    <property type="component" value="Unassembled WGS sequence"/>
</dbReference>
<feature type="domain" description="HTH lysR-type" evidence="5">
    <location>
        <begin position="7"/>
        <end position="59"/>
    </location>
</feature>
<dbReference type="EMBL" id="BAABJZ010000099">
    <property type="protein sequence ID" value="GAA4898021.1"/>
    <property type="molecule type" value="Genomic_DNA"/>
</dbReference>
<keyword evidence="2" id="KW-0805">Transcription regulation</keyword>
<dbReference type="InterPro" id="IPR036390">
    <property type="entry name" value="WH_DNA-bd_sf"/>
</dbReference>
<evidence type="ECO:0000256" key="1">
    <source>
        <dbReference type="ARBA" id="ARBA00009437"/>
    </source>
</evidence>
<dbReference type="PROSITE" id="PS50931">
    <property type="entry name" value="HTH_LYSR"/>
    <property type="match status" value="1"/>
</dbReference>
<keyword evidence="3 6" id="KW-0238">DNA-binding</keyword>
<proteinExistence type="inferred from homology"/>
<dbReference type="Gene3D" id="1.10.10.10">
    <property type="entry name" value="Winged helix-like DNA-binding domain superfamily/Winged helix DNA-binding domain"/>
    <property type="match status" value="1"/>
</dbReference>
<dbReference type="GO" id="GO:0003677">
    <property type="term" value="F:DNA binding"/>
    <property type="evidence" value="ECO:0007669"/>
    <property type="project" value="UniProtKB-KW"/>
</dbReference>
<name>A0ABP9FBR2_9GAMM</name>
<dbReference type="SUPFAM" id="SSF53850">
    <property type="entry name" value="Periplasmic binding protein-like II"/>
    <property type="match status" value="1"/>
</dbReference>
<evidence type="ECO:0000256" key="4">
    <source>
        <dbReference type="ARBA" id="ARBA00023163"/>
    </source>
</evidence>
<dbReference type="PANTHER" id="PTHR30126:SF18">
    <property type="entry name" value="LYSR FAMILY TRANSCRIPTIONAL REGULATOR"/>
    <property type="match status" value="1"/>
</dbReference>
<keyword evidence="7" id="KW-1185">Reference proteome</keyword>
<dbReference type="NCBIfam" id="NF008294">
    <property type="entry name" value="PRK11074.1"/>
    <property type="match status" value="1"/>
</dbReference>
<sequence>MFAKSTLQMLDTVARQGSFSAAAGVLHKVPSAISYSVRQVERELGVVLFERQARKVVLTPAGEHFLIQVRQWLREMESVRRHTQRVANGWQRSLKVALDNIVKADRISALIHDFYTEFDDAELVISMEVFNGVWDALADGRADIAIGATTAVPVGGDFGARDMGQMDWALVMAPDHPVATMTTLTGEKLAAFPVIGLEDTSRTLAKRNTWLLDNQRRIVVPDWANALTCYKDGLGIGYVPRHLAKPLLASGQLVERYFEGGQNTCECCLAWRKPEQDNALLDWLLVYLGDEAQLNRDWLAE</sequence>
<comment type="similarity">
    <text evidence="1">Belongs to the LysR transcriptional regulatory family.</text>
</comment>
<dbReference type="PANTHER" id="PTHR30126">
    <property type="entry name" value="HTH-TYPE TRANSCRIPTIONAL REGULATOR"/>
    <property type="match status" value="1"/>
</dbReference>
<dbReference type="Pfam" id="PF03466">
    <property type="entry name" value="LysR_substrate"/>
    <property type="match status" value="1"/>
</dbReference>
<protein>
    <submittedName>
        <fullName evidence="6">DNA-binding transcriptional activator PunR</fullName>
    </submittedName>
</protein>
<dbReference type="InterPro" id="IPR000847">
    <property type="entry name" value="LysR_HTH_N"/>
</dbReference>
<comment type="caution">
    <text evidence="6">The sequence shown here is derived from an EMBL/GenBank/DDBJ whole genome shotgun (WGS) entry which is preliminary data.</text>
</comment>
<evidence type="ECO:0000313" key="6">
    <source>
        <dbReference type="EMBL" id="GAA4898021.1"/>
    </source>
</evidence>
<accession>A0ABP9FBR2</accession>
<evidence type="ECO:0000256" key="2">
    <source>
        <dbReference type="ARBA" id="ARBA00023015"/>
    </source>
</evidence>
<keyword evidence="4" id="KW-0804">Transcription</keyword>
<dbReference type="Pfam" id="PF00126">
    <property type="entry name" value="HTH_1"/>
    <property type="match status" value="1"/>
</dbReference>
<organism evidence="6 7">
    <name type="scientific">Ferrimonas pelagia</name>
    <dbReference type="NCBI Taxonomy" id="1177826"/>
    <lineage>
        <taxon>Bacteria</taxon>
        <taxon>Pseudomonadati</taxon>
        <taxon>Pseudomonadota</taxon>
        <taxon>Gammaproteobacteria</taxon>
        <taxon>Alteromonadales</taxon>
        <taxon>Ferrimonadaceae</taxon>
        <taxon>Ferrimonas</taxon>
    </lineage>
</organism>
<evidence type="ECO:0000259" key="5">
    <source>
        <dbReference type="PROSITE" id="PS50931"/>
    </source>
</evidence>
<dbReference type="RefSeq" id="WP_345336679.1">
    <property type="nucleotide sequence ID" value="NZ_BAABJZ010000099.1"/>
</dbReference>
<dbReference type="InterPro" id="IPR036388">
    <property type="entry name" value="WH-like_DNA-bd_sf"/>
</dbReference>